<proteinExistence type="predicted"/>
<accession>A0A7H1JB97</accession>
<evidence type="ECO:0000313" key="4">
    <source>
        <dbReference type="Proteomes" id="UP000516370"/>
    </source>
</evidence>
<dbReference type="PANTHER" id="PTHR37951:SF1">
    <property type="entry name" value="TYPE VI SECRETION SYSTEM COMPONENT TSSA1"/>
    <property type="match status" value="1"/>
</dbReference>
<dbReference type="InterPro" id="IPR010657">
    <property type="entry name" value="ImpA_N"/>
</dbReference>
<gene>
    <name evidence="3" type="primary">tssA</name>
    <name evidence="3" type="ORF">IBG28_09275</name>
</gene>
<evidence type="ECO:0000313" key="3">
    <source>
        <dbReference type="EMBL" id="QNT07763.1"/>
    </source>
</evidence>
<organism evidence="3 4">
    <name type="scientific">Marinomonas arctica</name>
    <dbReference type="NCBI Taxonomy" id="383750"/>
    <lineage>
        <taxon>Bacteria</taxon>
        <taxon>Pseudomonadati</taxon>
        <taxon>Pseudomonadota</taxon>
        <taxon>Gammaproteobacteria</taxon>
        <taxon>Oceanospirillales</taxon>
        <taxon>Oceanospirillaceae</taxon>
        <taxon>Marinomonas</taxon>
    </lineage>
</organism>
<dbReference type="AlphaFoldDB" id="A0A7H1JB97"/>
<evidence type="ECO:0000256" key="1">
    <source>
        <dbReference type="SAM" id="MobiDB-lite"/>
    </source>
</evidence>
<protein>
    <submittedName>
        <fullName evidence="3">Type VI secretion system protein TssA</fullName>
    </submittedName>
</protein>
<dbReference type="EMBL" id="CP061081">
    <property type="protein sequence ID" value="QNT07763.1"/>
    <property type="molecule type" value="Genomic_DNA"/>
</dbReference>
<dbReference type="Proteomes" id="UP000516370">
    <property type="component" value="Chromosome"/>
</dbReference>
<name>A0A7H1JB97_9GAMM</name>
<feature type="region of interest" description="Disordered" evidence="1">
    <location>
        <begin position="275"/>
        <end position="313"/>
    </location>
</feature>
<reference evidence="3 4" key="1">
    <citation type="submission" date="2020-09" db="EMBL/GenBank/DDBJ databases">
        <title>Complete genome sequence of an Arctic sea ice bacterium Marinomonas arctica BSI20414.</title>
        <authorList>
            <person name="Liao L."/>
            <person name="Chen B."/>
        </authorList>
    </citation>
    <scope>NUCLEOTIDE SEQUENCE [LARGE SCALE GENOMIC DNA]</scope>
    <source>
        <strain evidence="3 4">BSI20414</strain>
    </source>
</reference>
<dbReference type="InterPro" id="IPR017740">
    <property type="entry name" value="TssA-like"/>
</dbReference>
<dbReference type="RefSeq" id="WP_111607593.1">
    <property type="nucleotide sequence ID" value="NZ_BMLJ01000006.1"/>
</dbReference>
<dbReference type="Pfam" id="PF06812">
    <property type="entry name" value="ImpA_N"/>
    <property type="match status" value="1"/>
</dbReference>
<keyword evidence="4" id="KW-1185">Reference proteome</keyword>
<dbReference type="PANTHER" id="PTHR37951">
    <property type="entry name" value="CYTOPLASMIC PROTEIN-RELATED"/>
    <property type="match status" value="1"/>
</dbReference>
<dbReference type="NCBIfam" id="TIGR03363">
    <property type="entry name" value="VI_chp_8"/>
    <property type="match status" value="1"/>
</dbReference>
<evidence type="ECO:0000259" key="2">
    <source>
        <dbReference type="Pfam" id="PF06812"/>
    </source>
</evidence>
<dbReference type="KEGG" id="mard:IBG28_09275"/>
<feature type="compositionally biased region" description="Gly residues" evidence="1">
    <location>
        <begin position="295"/>
        <end position="308"/>
    </location>
</feature>
<sequence length="385" mass="42862">MRFEAATHSPDAYMQFHMGYTLTQLMAPIGEERVGASVRHNGVYSSIKEARKADDPTLPMGVWTYEFKTADWSQVKNIALNALAEKSKDLQLGIWLFEANLHLEGIGGIAPAALLIQQMCEIYWADMHPKMLDGDLEFRTNPLNWINDKLTPIIKSLAMTETNLDGEELSWNDWENAQHFEKLKKQNQLKSPWKGPTSQDFKQRLAATDTEYFLALISQLEDALQSLERLQKWLDDCCGDASPSFSDIKGVLHQINDTLHQELTRRGVSFSSQLIGEDNGADMNGDGESENGAGHNNGSGGDGEGGNGERSNGVLLTRDDAFASLRRAADFLIKDDPHSMVPYLIYTACDWGKLSAPELYREIFLQKGGQINVFEIMGIEGQGGN</sequence>
<dbReference type="OrthoDB" id="9771118at2"/>
<feature type="domain" description="ImpA N-terminal" evidence="2">
    <location>
        <begin position="28"/>
        <end position="148"/>
    </location>
</feature>